<dbReference type="Pfam" id="PF23960">
    <property type="entry name" value="DUF7289"/>
    <property type="match status" value="1"/>
</dbReference>
<reference evidence="2 3" key="1">
    <citation type="submission" date="2019-12" db="EMBL/GenBank/DDBJ databases">
        <title>Isolation and characterization of three novel carbon monoxide-oxidizing members of Halobacteria from salione crusts and soils.</title>
        <authorList>
            <person name="Myers M.R."/>
            <person name="King G.M."/>
        </authorList>
    </citation>
    <scope>NUCLEOTIDE SEQUENCE [LARGE SCALE GENOMIC DNA]</scope>
    <source>
        <strain evidence="2 3">WSH3</strain>
    </source>
</reference>
<gene>
    <name evidence="2" type="ORF">GRX03_11450</name>
</gene>
<proteinExistence type="predicted"/>
<evidence type="ECO:0000313" key="3">
    <source>
        <dbReference type="Proteomes" id="UP000466535"/>
    </source>
</evidence>
<dbReference type="OrthoDB" id="118051at2157"/>
<keyword evidence="1" id="KW-1133">Transmembrane helix</keyword>
<protein>
    <submittedName>
        <fullName evidence="2">Uncharacterized protein</fullName>
    </submittedName>
</protein>
<keyword evidence="1" id="KW-0472">Membrane</keyword>
<evidence type="ECO:0000256" key="1">
    <source>
        <dbReference type="SAM" id="Phobius"/>
    </source>
</evidence>
<organism evidence="2 3">
    <name type="scientific">Halovenus carboxidivorans</name>
    <dbReference type="NCBI Taxonomy" id="2692199"/>
    <lineage>
        <taxon>Archaea</taxon>
        <taxon>Methanobacteriati</taxon>
        <taxon>Methanobacteriota</taxon>
        <taxon>Stenosarchaea group</taxon>
        <taxon>Halobacteria</taxon>
        <taxon>Halobacteriales</taxon>
        <taxon>Haloarculaceae</taxon>
        <taxon>Halovenus</taxon>
    </lineage>
</organism>
<dbReference type="AlphaFoldDB" id="A0A6B0T2C2"/>
<dbReference type="Proteomes" id="UP000466535">
    <property type="component" value="Unassembled WGS sequence"/>
</dbReference>
<keyword evidence="1" id="KW-0812">Transmembrane</keyword>
<feature type="transmembrane region" description="Helical" evidence="1">
    <location>
        <begin position="12"/>
        <end position="35"/>
    </location>
</feature>
<evidence type="ECO:0000313" key="2">
    <source>
        <dbReference type="EMBL" id="MXR52214.1"/>
    </source>
</evidence>
<accession>A0A6B0T2C2</accession>
<sequence length="244" mass="27409">MPRERAVSEIIGYVVVFSLVLLSISVVSFTGLGILEESRDNEQAANAERAFDVVADNMASVYEQNSPSRATEIDLGESELFYADPIRIRVTVDDGVVPRTHEYTARPVELQISDQTSLVYEGGAVFRQQANGGLMIRDPPFLLSEQRVHFPIIHTVSDGSESSSGTTVLLRGKSTRREVLADTQREYEEVTIEITSPRYEIWERYFVEERGLDCTTADQTVSCTIDDPETVFVTHQRIELSIIR</sequence>
<dbReference type="RefSeq" id="WP_159764343.1">
    <property type="nucleotide sequence ID" value="NZ_WUUT01000004.1"/>
</dbReference>
<keyword evidence="3" id="KW-1185">Reference proteome</keyword>
<dbReference type="InterPro" id="IPR055713">
    <property type="entry name" value="DUF7289"/>
</dbReference>
<name>A0A6B0T2C2_9EURY</name>
<comment type="caution">
    <text evidence="2">The sequence shown here is derived from an EMBL/GenBank/DDBJ whole genome shotgun (WGS) entry which is preliminary data.</text>
</comment>
<dbReference type="EMBL" id="WUUT01000004">
    <property type="protein sequence ID" value="MXR52214.1"/>
    <property type="molecule type" value="Genomic_DNA"/>
</dbReference>